<dbReference type="EMBL" id="LK023313">
    <property type="protein sequence ID" value="CDS03732.1"/>
    <property type="molecule type" value="Genomic_DNA"/>
</dbReference>
<accession>A0A077W8P2</accession>
<dbReference type="AlphaFoldDB" id="A0A077W8P2"/>
<gene>
    <name evidence="1" type="ORF">LRAMOSA01133</name>
</gene>
<organism evidence="1">
    <name type="scientific">Lichtheimia ramosa</name>
    <dbReference type="NCBI Taxonomy" id="688394"/>
    <lineage>
        <taxon>Eukaryota</taxon>
        <taxon>Fungi</taxon>
        <taxon>Fungi incertae sedis</taxon>
        <taxon>Mucoromycota</taxon>
        <taxon>Mucoromycotina</taxon>
        <taxon>Mucoromycetes</taxon>
        <taxon>Mucorales</taxon>
        <taxon>Lichtheimiaceae</taxon>
        <taxon>Lichtheimia</taxon>
    </lineage>
</organism>
<protein>
    <submittedName>
        <fullName evidence="1">Uncharacterized protein</fullName>
    </submittedName>
</protein>
<reference evidence="1" key="1">
    <citation type="journal article" date="2014" name="Genome Announc.">
        <title>De novo whole-genome sequence and genome annotation of Lichtheimia ramosa.</title>
        <authorList>
            <person name="Linde J."/>
            <person name="Schwartze V."/>
            <person name="Binder U."/>
            <person name="Lass-Florl C."/>
            <person name="Voigt K."/>
            <person name="Horn F."/>
        </authorList>
    </citation>
    <scope>NUCLEOTIDE SEQUENCE</scope>
    <source>
        <strain evidence="1">JMRC FSU:6197</strain>
    </source>
</reference>
<name>A0A077W8P2_9FUNG</name>
<sequence length="89" mass="10228">MKSTHGNQVWMLAKSGYRSIEWQQDTTEINAFRPSSNERLGKFGCFQLLRVTLSREQAMLQTVSSIKNWTVVDGNTLQYESVWILSDAI</sequence>
<proteinExistence type="predicted"/>
<evidence type="ECO:0000313" key="1">
    <source>
        <dbReference type="EMBL" id="CDS03732.1"/>
    </source>
</evidence>